<dbReference type="Pfam" id="PF14226">
    <property type="entry name" value="DIOX_N"/>
    <property type="match status" value="1"/>
</dbReference>
<evidence type="ECO:0000313" key="4">
    <source>
        <dbReference type="EMBL" id="KAL3507671.1"/>
    </source>
</evidence>
<gene>
    <name evidence="4" type="ORF">ACH5RR_033053</name>
</gene>
<dbReference type="AlphaFoldDB" id="A0ABD2YLY6"/>
<reference evidence="4 5" key="1">
    <citation type="submission" date="2024-11" db="EMBL/GenBank/DDBJ databases">
        <title>A near-complete genome assembly of Cinchona calisaya.</title>
        <authorList>
            <person name="Lian D.C."/>
            <person name="Zhao X.W."/>
            <person name="Wei L."/>
        </authorList>
    </citation>
    <scope>NUCLEOTIDE SEQUENCE [LARGE SCALE GENOMIC DNA]</scope>
    <source>
        <tissue evidence="4">Nenye</tissue>
    </source>
</reference>
<dbReference type="InterPro" id="IPR050231">
    <property type="entry name" value="Iron_ascorbate_oxido_reductase"/>
</dbReference>
<comment type="caution">
    <text evidence="4">The sequence shown here is derived from an EMBL/GenBank/DDBJ whole genome shotgun (WGS) entry which is preliminary data.</text>
</comment>
<accession>A0ABD2YLY6</accession>
<name>A0ABD2YLY6_9GENT</name>
<evidence type="ECO:0000313" key="5">
    <source>
        <dbReference type="Proteomes" id="UP001630127"/>
    </source>
</evidence>
<dbReference type="SUPFAM" id="SSF51197">
    <property type="entry name" value="Clavaminate synthase-like"/>
    <property type="match status" value="2"/>
</dbReference>
<evidence type="ECO:0000256" key="2">
    <source>
        <dbReference type="ARBA" id="ARBA00023004"/>
    </source>
</evidence>
<keyword evidence="2" id="KW-0408">Iron</keyword>
<dbReference type="InterPro" id="IPR026992">
    <property type="entry name" value="DIOX_N"/>
</dbReference>
<keyword evidence="1" id="KW-0479">Metal-binding</keyword>
<dbReference type="GO" id="GO:0016706">
    <property type="term" value="F:2-oxoglutarate-dependent dioxygenase activity"/>
    <property type="evidence" value="ECO:0007669"/>
    <property type="project" value="UniProtKB-ARBA"/>
</dbReference>
<dbReference type="Proteomes" id="UP001630127">
    <property type="component" value="Unassembled WGS sequence"/>
</dbReference>
<proteinExistence type="predicted"/>
<evidence type="ECO:0000259" key="3">
    <source>
        <dbReference type="Pfam" id="PF14226"/>
    </source>
</evidence>
<sequence length="197" mass="22046">MEVTGKGEVQIASILDDYDREEEFQKFLDSKAGVKGLVDSGIKKIPRIFMHNNFKKLAEKPHRSELSVPIIDFAGINEDAASHSRIIRDIRDASEDWGYFQVVNHGISETLITNGNFKSANHRVVSKKAGPRISVASFLGPVSDEVLASRLYGPMEELLSEENPPIYKKTTMKDFIVHHYSNRISNGGIDPLLAHKI</sequence>
<organism evidence="4 5">
    <name type="scientific">Cinchona calisaya</name>
    <dbReference type="NCBI Taxonomy" id="153742"/>
    <lineage>
        <taxon>Eukaryota</taxon>
        <taxon>Viridiplantae</taxon>
        <taxon>Streptophyta</taxon>
        <taxon>Embryophyta</taxon>
        <taxon>Tracheophyta</taxon>
        <taxon>Spermatophyta</taxon>
        <taxon>Magnoliopsida</taxon>
        <taxon>eudicotyledons</taxon>
        <taxon>Gunneridae</taxon>
        <taxon>Pentapetalae</taxon>
        <taxon>asterids</taxon>
        <taxon>lamiids</taxon>
        <taxon>Gentianales</taxon>
        <taxon>Rubiaceae</taxon>
        <taxon>Cinchonoideae</taxon>
        <taxon>Cinchoneae</taxon>
        <taxon>Cinchona</taxon>
    </lineage>
</organism>
<dbReference type="GO" id="GO:0046872">
    <property type="term" value="F:metal ion binding"/>
    <property type="evidence" value="ECO:0007669"/>
    <property type="project" value="UniProtKB-KW"/>
</dbReference>
<dbReference type="Gene3D" id="2.60.120.330">
    <property type="entry name" value="B-lactam Antibiotic, Isopenicillin N Synthase, Chain"/>
    <property type="match status" value="2"/>
</dbReference>
<keyword evidence="5" id="KW-1185">Reference proteome</keyword>
<protein>
    <recommendedName>
        <fullName evidence="3">Non-haem dioxygenase N-terminal domain-containing protein</fullName>
    </recommendedName>
</protein>
<evidence type="ECO:0000256" key="1">
    <source>
        <dbReference type="ARBA" id="ARBA00022723"/>
    </source>
</evidence>
<feature type="domain" description="Non-haem dioxygenase N-terminal" evidence="3">
    <location>
        <begin position="68"/>
        <end position="114"/>
    </location>
</feature>
<dbReference type="InterPro" id="IPR027443">
    <property type="entry name" value="IPNS-like_sf"/>
</dbReference>
<dbReference type="EMBL" id="JBJUIK010000013">
    <property type="protein sequence ID" value="KAL3507671.1"/>
    <property type="molecule type" value="Genomic_DNA"/>
</dbReference>
<dbReference type="PANTHER" id="PTHR47990">
    <property type="entry name" value="2-OXOGLUTARATE (2OG) AND FE(II)-DEPENDENT OXYGENASE SUPERFAMILY PROTEIN-RELATED"/>
    <property type="match status" value="1"/>
</dbReference>